<dbReference type="EMBL" id="JAPWTJ010000100">
    <property type="protein sequence ID" value="KAJ8982934.1"/>
    <property type="molecule type" value="Genomic_DNA"/>
</dbReference>
<accession>A0ABQ9JY92</accession>
<reference evidence="3" key="1">
    <citation type="journal article" date="2023" name="Insect Mol. Biol.">
        <title>Genome sequencing provides insights into the evolution of gene families encoding plant cell wall-degrading enzymes in longhorned beetles.</title>
        <authorList>
            <person name="Shin N.R."/>
            <person name="Okamura Y."/>
            <person name="Kirsch R."/>
            <person name="Pauchet Y."/>
        </authorList>
    </citation>
    <scope>NUCLEOTIDE SEQUENCE</scope>
    <source>
        <strain evidence="3">MMC_N1</strain>
    </source>
</reference>
<proteinExistence type="predicted"/>
<dbReference type="Pfam" id="PF17921">
    <property type="entry name" value="Integrase_H2C2"/>
    <property type="match status" value="1"/>
</dbReference>
<dbReference type="Proteomes" id="UP001162164">
    <property type="component" value="Unassembled WGS sequence"/>
</dbReference>
<protein>
    <recommendedName>
        <fullName evidence="2">Integrase zinc-binding domain-containing protein</fullName>
    </recommendedName>
</protein>
<evidence type="ECO:0000313" key="3">
    <source>
        <dbReference type="EMBL" id="KAJ8982934.1"/>
    </source>
</evidence>
<feature type="domain" description="Integrase zinc-binding" evidence="2">
    <location>
        <begin position="11"/>
        <end position="60"/>
    </location>
</feature>
<dbReference type="InterPro" id="IPR041588">
    <property type="entry name" value="Integrase_H2C2"/>
</dbReference>
<comment type="caution">
    <text evidence="3">The sequence shown here is derived from an EMBL/GenBank/DDBJ whole genome shotgun (WGS) entry which is preliminary data.</text>
</comment>
<name>A0ABQ9JY92_9CUCU</name>
<gene>
    <name evidence="3" type="ORF">NQ317_004590</name>
</gene>
<evidence type="ECO:0000256" key="1">
    <source>
        <dbReference type="SAM" id="MobiDB-lite"/>
    </source>
</evidence>
<feature type="region of interest" description="Disordered" evidence="1">
    <location>
        <begin position="60"/>
        <end position="79"/>
    </location>
</feature>
<evidence type="ECO:0000259" key="2">
    <source>
        <dbReference type="Pfam" id="PF17921"/>
    </source>
</evidence>
<organism evidence="3 4">
    <name type="scientific">Molorchus minor</name>
    <dbReference type="NCBI Taxonomy" id="1323400"/>
    <lineage>
        <taxon>Eukaryota</taxon>
        <taxon>Metazoa</taxon>
        <taxon>Ecdysozoa</taxon>
        <taxon>Arthropoda</taxon>
        <taxon>Hexapoda</taxon>
        <taxon>Insecta</taxon>
        <taxon>Pterygota</taxon>
        <taxon>Neoptera</taxon>
        <taxon>Endopterygota</taxon>
        <taxon>Coleoptera</taxon>
        <taxon>Polyphaga</taxon>
        <taxon>Cucujiformia</taxon>
        <taxon>Chrysomeloidea</taxon>
        <taxon>Cerambycidae</taxon>
        <taxon>Lamiinae</taxon>
        <taxon>Monochamini</taxon>
        <taxon>Molorchus</taxon>
    </lineage>
</organism>
<dbReference type="Gene3D" id="1.10.340.70">
    <property type="match status" value="1"/>
</dbReference>
<sequence length="79" mass="8744">MGRSPRQGYLGVLREIHDGASGGHLGVTRTLAKLRAFLLGERHKDVKEWCRKCVECEASNGPQRRKKGTDEAVQCGKPI</sequence>
<evidence type="ECO:0000313" key="4">
    <source>
        <dbReference type="Proteomes" id="UP001162164"/>
    </source>
</evidence>
<keyword evidence="4" id="KW-1185">Reference proteome</keyword>